<gene>
    <name evidence="12" type="primary">CTR2</name>
</gene>
<dbReference type="GO" id="GO:0004252">
    <property type="term" value="F:serine-type endopeptidase activity"/>
    <property type="evidence" value="ECO:0007669"/>
    <property type="project" value="InterPro"/>
</dbReference>
<dbReference type="PRINTS" id="PR00722">
    <property type="entry name" value="CHYMOTRYPSIN"/>
</dbReference>
<dbReference type="Pfam" id="PF00089">
    <property type="entry name" value="Trypsin"/>
    <property type="match status" value="1"/>
</dbReference>
<evidence type="ECO:0000256" key="1">
    <source>
        <dbReference type="ARBA" id="ARBA00004613"/>
    </source>
</evidence>
<evidence type="ECO:0000256" key="7">
    <source>
        <dbReference type="ARBA" id="ARBA00022825"/>
    </source>
</evidence>
<dbReference type="SUPFAM" id="SSF50494">
    <property type="entry name" value="Trypsin-like serine proteases"/>
    <property type="match status" value="1"/>
</dbReference>
<dbReference type="PROSITE" id="PS50240">
    <property type="entry name" value="TRYPSIN_DOM"/>
    <property type="match status" value="1"/>
</dbReference>
<dbReference type="AlphaFoldDB" id="W8BMX6"/>
<feature type="chain" id="PRO_5004908434" evidence="10">
    <location>
        <begin position="23"/>
        <end position="270"/>
    </location>
</feature>
<evidence type="ECO:0000256" key="9">
    <source>
        <dbReference type="ARBA" id="ARBA00023157"/>
    </source>
</evidence>
<keyword evidence="7" id="KW-0720">Serine protease</keyword>
<dbReference type="GO" id="GO:0005576">
    <property type="term" value="C:extracellular region"/>
    <property type="evidence" value="ECO:0007669"/>
    <property type="project" value="UniProtKB-SubCell"/>
</dbReference>
<name>W8BMX6_CERCA</name>
<reference evidence="12" key="1">
    <citation type="submission" date="2013-07" db="EMBL/GenBank/DDBJ databases">
        <authorList>
            <person name="Geib S."/>
        </authorList>
    </citation>
    <scope>NUCLEOTIDE SEQUENCE</scope>
</reference>
<keyword evidence="8" id="KW-0865">Zymogen</keyword>
<evidence type="ECO:0000256" key="6">
    <source>
        <dbReference type="ARBA" id="ARBA00022801"/>
    </source>
</evidence>
<dbReference type="PANTHER" id="PTHR24276">
    <property type="entry name" value="POLYSERASE-RELATED"/>
    <property type="match status" value="1"/>
</dbReference>
<proteinExistence type="evidence at transcript level"/>
<keyword evidence="4" id="KW-0645">Protease</keyword>
<organism evidence="12">
    <name type="scientific">Ceratitis capitata</name>
    <name type="common">Mediterranean fruit fly</name>
    <name type="synonym">Tephritis capitata</name>
    <dbReference type="NCBI Taxonomy" id="7213"/>
    <lineage>
        <taxon>Eukaryota</taxon>
        <taxon>Metazoa</taxon>
        <taxon>Ecdysozoa</taxon>
        <taxon>Arthropoda</taxon>
        <taxon>Hexapoda</taxon>
        <taxon>Insecta</taxon>
        <taxon>Pterygota</taxon>
        <taxon>Neoptera</taxon>
        <taxon>Endopterygota</taxon>
        <taxon>Diptera</taxon>
        <taxon>Brachycera</taxon>
        <taxon>Muscomorpha</taxon>
        <taxon>Tephritoidea</taxon>
        <taxon>Tephritidae</taxon>
        <taxon>Ceratitis</taxon>
        <taxon>Ceratitis</taxon>
    </lineage>
</organism>
<protein>
    <submittedName>
        <fullName evidence="12">Chymotrypsin-2</fullName>
    </submittedName>
</protein>
<dbReference type="PANTHER" id="PTHR24276:SF91">
    <property type="entry name" value="AT26814P-RELATED"/>
    <property type="match status" value="1"/>
</dbReference>
<dbReference type="GeneID" id="101453964"/>
<dbReference type="InterPro" id="IPR001254">
    <property type="entry name" value="Trypsin_dom"/>
</dbReference>
<reference evidence="12" key="2">
    <citation type="journal article" date="2014" name="BMC Genomics">
        <title>A genomic perspective to assessing quality of mass-reared SIT flies used in Mediterranean fruit fly (Ceratitis capitata) eradication in California.</title>
        <authorList>
            <person name="Calla B."/>
            <person name="Hall B."/>
            <person name="Hou S."/>
            <person name="Geib S.M."/>
        </authorList>
    </citation>
    <scope>NUCLEOTIDE SEQUENCE</scope>
</reference>
<evidence type="ECO:0000256" key="3">
    <source>
        <dbReference type="ARBA" id="ARBA00022525"/>
    </source>
</evidence>
<keyword evidence="9" id="KW-1015">Disulfide bond</keyword>
<dbReference type="GO" id="GO:0006508">
    <property type="term" value="P:proteolysis"/>
    <property type="evidence" value="ECO:0007669"/>
    <property type="project" value="UniProtKB-KW"/>
</dbReference>
<feature type="signal peptide" evidence="10">
    <location>
        <begin position="1"/>
        <end position="22"/>
    </location>
</feature>
<evidence type="ECO:0000256" key="4">
    <source>
        <dbReference type="ARBA" id="ARBA00022670"/>
    </source>
</evidence>
<dbReference type="OrthoDB" id="8440449at2759"/>
<evidence type="ECO:0000256" key="5">
    <source>
        <dbReference type="ARBA" id="ARBA00022729"/>
    </source>
</evidence>
<dbReference type="InterPro" id="IPR001314">
    <property type="entry name" value="Peptidase_S1A"/>
</dbReference>
<dbReference type="InterPro" id="IPR043504">
    <property type="entry name" value="Peptidase_S1_PA_chymotrypsin"/>
</dbReference>
<evidence type="ECO:0000259" key="11">
    <source>
        <dbReference type="PROSITE" id="PS50240"/>
    </source>
</evidence>
<comment type="similarity">
    <text evidence="2">Belongs to the peptidase S1 family.</text>
</comment>
<keyword evidence="5 10" id="KW-0732">Signal</keyword>
<dbReference type="EMBL" id="GAMC01011829">
    <property type="protein sequence ID" value="JAB94726.1"/>
    <property type="molecule type" value="mRNA"/>
</dbReference>
<evidence type="ECO:0000256" key="10">
    <source>
        <dbReference type="SAM" id="SignalP"/>
    </source>
</evidence>
<dbReference type="SMART" id="SM00020">
    <property type="entry name" value="Tryp_SPc"/>
    <property type="match status" value="1"/>
</dbReference>
<dbReference type="Gene3D" id="2.40.10.10">
    <property type="entry name" value="Trypsin-like serine proteases"/>
    <property type="match status" value="1"/>
</dbReference>
<dbReference type="KEGG" id="ccat:101453964"/>
<keyword evidence="3" id="KW-0964">Secreted</keyword>
<accession>W8BMX6</accession>
<keyword evidence="6" id="KW-0378">Hydrolase</keyword>
<dbReference type="InterPro" id="IPR009003">
    <property type="entry name" value="Peptidase_S1_PA"/>
</dbReference>
<comment type="subcellular location">
    <subcellularLocation>
        <location evidence="1">Secreted</location>
    </subcellularLocation>
</comment>
<dbReference type="MEROPS" id="S01.A89"/>
<dbReference type="InterPro" id="IPR050430">
    <property type="entry name" value="Peptidase_S1"/>
</dbReference>
<feature type="domain" description="Peptidase S1" evidence="11">
    <location>
        <begin position="41"/>
        <end position="259"/>
    </location>
</feature>
<evidence type="ECO:0000313" key="12">
    <source>
        <dbReference type="EMBL" id="JAB94726.1"/>
    </source>
</evidence>
<dbReference type="FunFam" id="2.40.10.10:FF:000146">
    <property type="entry name" value="Serine protease 53"/>
    <property type="match status" value="1"/>
</dbReference>
<evidence type="ECO:0000256" key="8">
    <source>
        <dbReference type="ARBA" id="ARBA00023145"/>
    </source>
</evidence>
<dbReference type="CDD" id="cd00190">
    <property type="entry name" value="Tryp_SPc"/>
    <property type="match status" value="1"/>
</dbReference>
<evidence type="ECO:0000256" key="2">
    <source>
        <dbReference type="ARBA" id="ARBA00007664"/>
    </source>
</evidence>
<sequence>MKYRIFLAKLLIFFCLVAETIQIDEELVSTGLDDLTPEPRILGGFTAAADQFPYVVSVRVNGDHICSGTIISQKYILTAAQCVYSLLPSFLSVRAGSVNRTSGGVVVGVATVNVHPDFLDYNNDIALLKIDTKLNYSNVIQPIPLAGVDVPDEAPVTIAGWGRVREAGTKPELLQYSRSLRTYSNENCTRIFGKVAPSILCLFKSYGYGICGGDAGGPAVYRGILVGIASYHTSNCGVAVPDGFTKISYYKDWIAENSCIHSNGAATVPN</sequence>